<accession>X1RLZ3</accession>
<name>X1RLZ3_9ZZZZ</name>
<reference evidence="1" key="1">
    <citation type="journal article" date="2014" name="Front. Microbiol.">
        <title>High frequency of phylogenetically diverse reductive dehalogenase-homologous genes in deep subseafloor sedimentary metagenomes.</title>
        <authorList>
            <person name="Kawai M."/>
            <person name="Futagami T."/>
            <person name="Toyoda A."/>
            <person name="Takaki Y."/>
            <person name="Nishi S."/>
            <person name="Hori S."/>
            <person name="Arai W."/>
            <person name="Tsubouchi T."/>
            <person name="Morono Y."/>
            <person name="Uchiyama I."/>
            <person name="Ito T."/>
            <person name="Fujiyama A."/>
            <person name="Inagaki F."/>
            <person name="Takami H."/>
        </authorList>
    </citation>
    <scope>NUCLEOTIDE SEQUENCE</scope>
    <source>
        <strain evidence="1">Expedition CK06-06</strain>
    </source>
</reference>
<protein>
    <submittedName>
        <fullName evidence="1">Uncharacterized protein</fullName>
    </submittedName>
</protein>
<evidence type="ECO:0000313" key="1">
    <source>
        <dbReference type="EMBL" id="GAI81663.1"/>
    </source>
</evidence>
<feature type="non-terminal residue" evidence="1">
    <location>
        <position position="47"/>
    </location>
</feature>
<dbReference type="EMBL" id="BARW01010884">
    <property type="protein sequence ID" value="GAI81663.1"/>
    <property type="molecule type" value="Genomic_DNA"/>
</dbReference>
<gene>
    <name evidence="1" type="ORF">S12H4_21226</name>
</gene>
<comment type="caution">
    <text evidence="1">The sequence shown here is derived from an EMBL/GenBank/DDBJ whole genome shotgun (WGS) entry which is preliminary data.</text>
</comment>
<organism evidence="1">
    <name type="scientific">marine sediment metagenome</name>
    <dbReference type="NCBI Taxonomy" id="412755"/>
    <lineage>
        <taxon>unclassified sequences</taxon>
        <taxon>metagenomes</taxon>
        <taxon>ecological metagenomes</taxon>
    </lineage>
</organism>
<sequence>MFPHLNRVTKEMMAAVKGSRKRLRIKAIILEILSDGDTLTTHEMYHT</sequence>
<dbReference type="AlphaFoldDB" id="X1RLZ3"/>
<proteinExistence type="predicted"/>